<dbReference type="RefSeq" id="YP_009330417.1">
    <property type="nucleotide sequence ID" value="NC_032287.1"/>
</dbReference>
<organism evidence="1">
    <name type="scientific">Coccophora langsdorfii</name>
    <dbReference type="NCBI Taxonomy" id="74099"/>
    <lineage>
        <taxon>Eukaryota</taxon>
        <taxon>Sar</taxon>
        <taxon>Stramenopiles</taxon>
        <taxon>Ochrophyta</taxon>
        <taxon>PX clade</taxon>
        <taxon>Phaeophyceae</taxon>
        <taxon>Fucales</taxon>
        <taxon>Sargassaceae</taxon>
        <taxon>Coccophora</taxon>
    </lineage>
</organism>
<name>A0A1L2F1I1_9PHAE</name>
<sequence length="148" mass="17272">MPIARKKHLRKKRLFLSKQITFILLNASNLKTSKIKRVKMSLRRGRIYFMPFYLTPPQIAIGCPTIMVTYDTLEYMQKNITNIIAQIDCLGVSIEKKWYPIKYLKKSKILGLEKKTLALLLLKLAQLKKMNLPLLTQKSGRRELNPQP</sequence>
<evidence type="ECO:0000313" key="1">
    <source>
        <dbReference type="EMBL" id="ANS72189.1"/>
    </source>
</evidence>
<accession>A0A1L2F1I1</accession>
<protein>
    <submittedName>
        <fullName evidence="1">Orf129</fullName>
    </submittedName>
</protein>
<gene>
    <name evidence="1" type="primary">orf129</name>
</gene>
<geneLocation type="mitochondrion" evidence="1"/>
<reference evidence="1" key="1">
    <citation type="submission" date="2015-12" db="EMBL/GenBank/DDBJ databases">
        <title>Complete organellar genomes of the endangered brown algae Coccophora langsdorfii.</title>
        <authorList>
            <person name="Graf L."/>
        </authorList>
    </citation>
    <scope>NUCLEOTIDE SEQUENCE</scope>
</reference>
<dbReference type="AlphaFoldDB" id="A0A1L2F1I1"/>
<keyword evidence="1" id="KW-0496">Mitochondrion</keyword>
<proteinExistence type="predicted"/>
<dbReference type="GeneID" id="30685388"/>
<dbReference type="EMBL" id="KU255794">
    <property type="protein sequence ID" value="ANS72189.1"/>
    <property type="molecule type" value="Genomic_DNA"/>
</dbReference>